<dbReference type="KEGG" id="stri:C7M71_013975"/>
<keyword evidence="2" id="KW-1185">Reference proteome</keyword>
<evidence type="ECO:0008006" key="3">
    <source>
        <dbReference type="Google" id="ProtNLM"/>
    </source>
</evidence>
<dbReference type="EMBL" id="CP031264">
    <property type="protein sequence ID" value="AXI78379.1"/>
    <property type="molecule type" value="Genomic_DNA"/>
</dbReference>
<organism evidence="1 2">
    <name type="scientific">Peterkaempfera bronchialis</name>
    <dbReference type="NCBI Taxonomy" id="2126346"/>
    <lineage>
        <taxon>Bacteria</taxon>
        <taxon>Bacillati</taxon>
        <taxon>Actinomycetota</taxon>
        <taxon>Actinomycetes</taxon>
        <taxon>Kitasatosporales</taxon>
        <taxon>Streptomycetaceae</taxon>
        <taxon>Peterkaempfera</taxon>
    </lineage>
</organism>
<proteinExistence type="predicted"/>
<evidence type="ECO:0000313" key="1">
    <source>
        <dbReference type="EMBL" id="AXI78379.1"/>
    </source>
</evidence>
<dbReference type="OrthoDB" id="4458334at2"/>
<protein>
    <recommendedName>
        <fullName evidence="3">Cysteinyl-tRNA synthetase</fullName>
    </recommendedName>
</protein>
<dbReference type="Proteomes" id="UP000249340">
    <property type="component" value="Chromosome"/>
</dbReference>
<dbReference type="AlphaFoldDB" id="A0A345SXC4"/>
<reference evidence="2" key="1">
    <citation type="submission" date="2018-07" db="EMBL/GenBank/DDBJ databases">
        <title>Streptacidiphilus bronchialis DSM 106435 chromosome.</title>
        <authorList>
            <person name="Batra D."/>
            <person name="Gulvik C.A."/>
        </authorList>
    </citation>
    <scope>NUCLEOTIDE SEQUENCE [LARGE SCALE GENOMIC DNA]</scope>
    <source>
        <strain evidence="2">DSM 106435</strain>
    </source>
</reference>
<dbReference type="Gene3D" id="1.20.120.640">
    <property type="entry name" value="Anticodon-binding domain of a subclass of class I aminoacyl-tRNA synthetases"/>
    <property type="match status" value="1"/>
</dbReference>
<dbReference type="RefSeq" id="WP_111492224.1">
    <property type="nucleotide sequence ID" value="NZ_CP031264.1"/>
</dbReference>
<name>A0A345SXC4_9ACTN</name>
<gene>
    <name evidence="1" type="ORF">C7M71_013975</name>
</gene>
<evidence type="ECO:0000313" key="2">
    <source>
        <dbReference type="Proteomes" id="UP000249340"/>
    </source>
</evidence>
<sequence>MARVLLRVHAQVSGEGDPPYLSDLRVLLVADVLLRTAGLSGRQTLVGLGLPGDLPPDRVKALTRDAELLGTHPAAAVAPSPDLAAALGGPTDIHISTTPNPTDAETDTPHIDVGPAQGPAALPADPLALRLALLDLAPAEPADLTPDTLADAARTLAHWRRRVADWAREPSHAAHAESVRTARARYAAGLDTPAVLDLLRRLDQTDEADAVPAGSKFETFVHLDRVLGLELARDIGY</sequence>
<accession>A0A345SXC4</accession>